<evidence type="ECO:0000256" key="1">
    <source>
        <dbReference type="ARBA" id="ARBA00004123"/>
    </source>
</evidence>
<dbReference type="PANTHER" id="PTHR31920">
    <property type="entry name" value="B3 DOMAIN-CONTAINING"/>
    <property type="match status" value="1"/>
</dbReference>
<dbReference type="InterPro" id="IPR015300">
    <property type="entry name" value="DNA-bd_pseudobarrel_sf"/>
</dbReference>
<dbReference type="EMBL" id="AWUE01018040">
    <property type="protein sequence ID" value="OMO83042.1"/>
    <property type="molecule type" value="Genomic_DNA"/>
</dbReference>
<organism evidence="8 9">
    <name type="scientific">Corchorus olitorius</name>
    <dbReference type="NCBI Taxonomy" id="93759"/>
    <lineage>
        <taxon>Eukaryota</taxon>
        <taxon>Viridiplantae</taxon>
        <taxon>Streptophyta</taxon>
        <taxon>Embryophyta</taxon>
        <taxon>Tracheophyta</taxon>
        <taxon>Spermatophyta</taxon>
        <taxon>Magnoliopsida</taxon>
        <taxon>eudicotyledons</taxon>
        <taxon>Gunneridae</taxon>
        <taxon>Pentapetalae</taxon>
        <taxon>rosids</taxon>
        <taxon>malvids</taxon>
        <taxon>Malvales</taxon>
        <taxon>Malvaceae</taxon>
        <taxon>Grewioideae</taxon>
        <taxon>Apeibeae</taxon>
        <taxon>Corchorus</taxon>
    </lineage>
</organism>
<proteinExistence type="predicted"/>
<feature type="compositionally biased region" description="Basic and acidic residues" evidence="6">
    <location>
        <begin position="186"/>
        <end position="198"/>
    </location>
</feature>
<dbReference type="SUPFAM" id="SSF101936">
    <property type="entry name" value="DNA-binding pseudobarrel domain"/>
    <property type="match status" value="1"/>
</dbReference>
<dbReference type="AlphaFoldDB" id="A0A1R3IKB7"/>
<dbReference type="InterPro" id="IPR003340">
    <property type="entry name" value="B3_DNA-bd"/>
</dbReference>
<gene>
    <name evidence="8" type="ORF">COLO4_22726</name>
</gene>
<reference evidence="9" key="1">
    <citation type="submission" date="2013-09" db="EMBL/GenBank/DDBJ databases">
        <title>Corchorus olitorius genome sequencing.</title>
        <authorList>
            <person name="Alam M."/>
            <person name="Haque M.S."/>
            <person name="Islam M.S."/>
            <person name="Emdad E.M."/>
            <person name="Islam M.M."/>
            <person name="Ahmed B."/>
            <person name="Halim A."/>
            <person name="Hossen Q.M.M."/>
            <person name="Hossain M.Z."/>
            <person name="Ahmed R."/>
            <person name="Khan M.M."/>
            <person name="Islam R."/>
            <person name="Rashid M.M."/>
            <person name="Khan S.A."/>
            <person name="Rahman M.S."/>
            <person name="Alam M."/>
            <person name="Yahiya A.S."/>
            <person name="Khan M.S."/>
            <person name="Azam M.S."/>
            <person name="Haque T."/>
            <person name="Lashkar M.Z.H."/>
            <person name="Akhand A.I."/>
            <person name="Morshed G."/>
            <person name="Roy S."/>
            <person name="Uddin K.S."/>
            <person name="Rabeya T."/>
            <person name="Hossain A.S."/>
            <person name="Chowdhury A."/>
            <person name="Snigdha A.R."/>
            <person name="Mortoza M.S."/>
            <person name="Matin S.A."/>
            <person name="Hoque S.M.E."/>
            <person name="Islam M.K."/>
            <person name="Roy D.K."/>
            <person name="Haider R."/>
            <person name="Moosa M.M."/>
            <person name="Elias S.M."/>
            <person name="Hasan A.M."/>
            <person name="Jahan S."/>
            <person name="Shafiuddin M."/>
            <person name="Mahmood N."/>
            <person name="Shommy N.S."/>
        </authorList>
    </citation>
    <scope>NUCLEOTIDE SEQUENCE [LARGE SCALE GENOMIC DNA]</scope>
    <source>
        <strain evidence="9">cv. O-4</strain>
    </source>
</reference>
<dbReference type="PROSITE" id="PS50863">
    <property type="entry name" value="B3"/>
    <property type="match status" value="1"/>
</dbReference>
<evidence type="ECO:0000259" key="7">
    <source>
        <dbReference type="PROSITE" id="PS50863"/>
    </source>
</evidence>
<keyword evidence="3" id="KW-0238">DNA-binding</keyword>
<comment type="subcellular location">
    <subcellularLocation>
        <location evidence="1">Nucleus</location>
    </subcellularLocation>
</comment>
<keyword evidence="4" id="KW-0804">Transcription</keyword>
<evidence type="ECO:0000256" key="2">
    <source>
        <dbReference type="ARBA" id="ARBA00023015"/>
    </source>
</evidence>
<keyword evidence="5" id="KW-0539">Nucleus</keyword>
<feature type="region of interest" description="Disordered" evidence="6">
    <location>
        <begin position="186"/>
        <end position="222"/>
    </location>
</feature>
<dbReference type="PANTHER" id="PTHR31920:SF138">
    <property type="entry name" value="TF-B3 DOMAIN-CONTAINING PROTEIN"/>
    <property type="match status" value="1"/>
</dbReference>
<evidence type="ECO:0000313" key="8">
    <source>
        <dbReference type="EMBL" id="OMO83042.1"/>
    </source>
</evidence>
<dbReference type="Gene3D" id="2.40.330.10">
    <property type="entry name" value="DNA-binding pseudobarrel domain"/>
    <property type="match status" value="2"/>
</dbReference>
<dbReference type="STRING" id="93759.A0A1R3IKB7"/>
<dbReference type="GO" id="GO:0003677">
    <property type="term" value="F:DNA binding"/>
    <property type="evidence" value="ECO:0007669"/>
    <property type="project" value="UniProtKB-KW"/>
</dbReference>
<protein>
    <recommendedName>
        <fullName evidence="7">TF-B3 domain-containing protein</fullName>
    </recommendedName>
</protein>
<evidence type="ECO:0000256" key="6">
    <source>
        <dbReference type="SAM" id="MobiDB-lite"/>
    </source>
</evidence>
<dbReference type="SMART" id="SM01019">
    <property type="entry name" value="B3"/>
    <property type="match status" value="1"/>
</dbReference>
<feature type="domain" description="TF-B3" evidence="7">
    <location>
        <begin position="20"/>
        <end position="113"/>
    </location>
</feature>
<dbReference type="Proteomes" id="UP000187203">
    <property type="component" value="Unassembled WGS sequence"/>
</dbReference>
<keyword evidence="9" id="KW-1185">Reference proteome</keyword>
<comment type="caution">
    <text evidence="8">The sequence shown here is derived from an EMBL/GenBank/DDBJ whole genome shotgun (WGS) entry which is preliminary data.</text>
</comment>
<accession>A0A1R3IKB7</accession>
<name>A0A1R3IKB7_9ROSI</name>
<sequence length="311" mass="35178">MAPPHHKSNGRSMFTNKAPHFFKIILQKTLQDGKLEIPERFIRKYGNDMSSPALLKVPTGQAWKVGLRKRDGKVWLKHGWREFSNHYSLDPGHFLVFRYQGNCNFHVTIMDKTATEIDYSYASKHLKGIPYESESESEDDDCIEIIEEIPPAPSTKFPCPRPRKKMTSTDSQAVHNGVPAMTKKLKAGEENDTSECRKRKDKSAMPCPQPHKKMKFDSPNTSGTRINLKSKASAPVAKGRGAATQKSPEVEVFKSRCLTRAEKTEALKKANGFRSKNPFFKVVMQPSCLSFGGRVVSFQADFCKRYICFPT</sequence>
<evidence type="ECO:0000256" key="4">
    <source>
        <dbReference type="ARBA" id="ARBA00023163"/>
    </source>
</evidence>
<dbReference type="GO" id="GO:0005634">
    <property type="term" value="C:nucleus"/>
    <property type="evidence" value="ECO:0007669"/>
    <property type="project" value="UniProtKB-SubCell"/>
</dbReference>
<dbReference type="Pfam" id="PF02362">
    <property type="entry name" value="B3"/>
    <property type="match status" value="1"/>
</dbReference>
<dbReference type="OrthoDB" id="1688597at2759"/>
<dbReference type="InterPro" id="IPR050655">
    <property type="entry name" value="Plant_B3_domain"/>
</dbReference>
<dbReference type="CDD" id="cd10017">
    <property type="entry name" value="B3_DNA"/>
    <property type="match status" value="1"/>
</dbReference>
<evidence type="ECO:0000256" key="5">
    <source>
        <dbReference type="ARBA" id="ARBA00023242"/>
    </source>
</evidence>
<keyword evidence="2" id="KW-0805">Transcription regulation</keyword>
<evidence type="ECO:0000256" key="3">
    <source>
        <dbReference type="ARBA" id="ARBA00023125"/>
    </source>
</evidence>
<evidence type="ECO:0000313" key="9">
    <source>
        <dbReference type="Proteomes" id="UP000187203"/>
    </source>
</evidence>